<evidence type="ECO:0000313" key="2">
    <source>
        <dbReference type="Proteomes" id="UP000610373"/>
    </source>
</evidence>
<organism evidence="1 2">
    <name type="scientific">Candidatus Argoarchaeum ethanivorans</name>
    <dbReference type="NCBI Taxonomy" id="2608793"/>
    <lineage>
        <taxon>Archaea</taxon>
        <taxon>Methanobacteriati</taxon>
        <taxon>Methanobacteriota</taxon>
        <taxon>Stenosarchaea group</taxon>
        <taxon>Methanomicrobia</taxon>
        <taxon>Methanosarcinales</taxon>
        <taxon>Methanosarcinales incertae sedis</taxon>
        <taxon>GOM Arc I cluster</taxon>
        <taxon>Candidatus Argoarchaeum</taxon>
    </lineage>
</organism>
<comment type="caution">
    <text evidence="1">The sequence shown here is derived from an EMBL/GenBank/DDBJ whole genome shotgun (WGS) entry which is preliminary data.</text>
</comment>
<accession>A0A811TCF0</accession>
<dbReference type="Proteomes" id="UP000610373">
    <property type="component" value="Unassembled WGS sequence"/>
</dbReference>
<name>A0A811TCF0_9EURY</name>
<evidence type="ECO:0000313" key="1">
    <source>
        <dbReference type="EMBL" id="CAD6492435.1"/>
    </source>
</evidence>
<gene>
    <name evidence="1" type="ORF">CHKLHMKO_00272</name>
</gene>
<dbReference type="EMBL" id="CAJHIO010000012">
    <property type="protein sequence ID" value="CAD6492435.1"/>
    <property type="molecule type" value="Genomic_DNA"/>
</dbReference>
<reference evidence="1" key="1">
    <citation type="submission" date="2020-10" db="EMBL/GenBank/DDBJ databases">
        <authorList>
            <person name="Hahn C.J."/>
            <person name="Laso-Perez R."/>
            <person name="Vulcano F."/>
            <person name="Vaziourakis K.-M."/>
            <person name="Stokke R."/>
            <person name="Steen I.H."/>
            <person name="Teske A."/>
            <person name="Boetius A."/>
            <person name="Liebeke M."/>
            <person name="Amann R."/>
            <person name="Knittel K."/>
        </authorList>
    </citation>
    <scope>NUCLEOTIDE SEQUENCE</scope>
    <source>
        <strain evidence="1">Gfbio:e3339647-f889-4370-9287-4fb5cb688e4c:AG392O15_GoMArc1</strain>
    </source>
</reference>
<sequence length="336" mass="38478">MHGFNPLKIPPEKIPPKEGTLEFKTSIGNLLDKTLDKVIIFDIFVEKSRFTLLRDRDFYLKFIHDDPDLGTRIAKIDAFKIKTEDEKLFFSLTWSKKESFLYLGIKEGLFRNKAQKTEFKKFSVMSWVKVDERGQIYVSNVLDIVGDIAKVMSLPDDGVTTLIVVDLPFYIPVENEPTKLRIDDLVVSSQIDKIYFNKNEFNYLNHGELVVGGEKIGVYQNIGGRLPFSRAVIEIPKKVIDPFKIIDGEVTGLDIDYEKAKITGPPKSDVKVLLAEILNVYIEVSDVKTKQQILEKTKYDNILNFRVAYTHKNELIADILYAVTRDESTRIVESTS</sequence>
<dbReference type="AlphaFoldDB" id="A0A811TCF0"/>
<proteinExistence type="predicted"/>
<protein>
    <submittedName>
        <fullName evidence="1">Uncharacterized protein</fullName>
    </submittedName>
</protein>